<comment type="caution">
    <text evidence="1">The sequence shown here is derived from an EMBL/GenBank/DDBJ whole genome shotgun (WGS) entry which is preliminary data.</text>
</comment>
<reference evidence="1" key="1">
    <citation type="journal article" date="2023" name="Mol. Phylogenet. Evol.">
        <title>Genome-scale phylogeny and comparative genomics of the fungal order Sordariales.</title>
        <authorList>
            <person name="Hensen N."/>
            <person name="Bonometti L."/>
            <person name="Westerberg I."/>
            <person name="Brannstrom I.O."/>
            <person name="Guillou S."/>
            <person name="Cros-Aarteil S."/>
            <person name="Calhoun S."/>
            <person name="Haridas S."/>
            <person name="Kuo A."/>
            <person name="Mondo S."/>
            <person name="Pangilinan J."/>
            <person name="Riley R."/>
            <person name="LaButti K."/>
            <person name="Andreopoulos B."/>
            <person name="Lipzen A."/>
            <person name="Chen C."/>
            <person name="Yan M."/>
            <person name="Daum C."/>
            <person name="Ng V."/>
            <person name="Clum A."/>
            <person name="Steindorff A."/>
            <person name="Ohm R.A."/>
            <person name="Martin F."/>
            <person name="Silar P."/>
            <person name="Natvig D.O."/>
            <person name="Lalanne C."/>
            <person name="Gautier V."/>
            <person name="Ament-Velasquez S.L."/>
            <person name="Kruys A."/>
            <person name="Hutchinson M.I."/>
            <person name="Powell A.J."/>
            <person name="Barry K."/>
            <person name="Miller A.N."/>
            <person name="Grigoriev I.V."/>
            <person name="Debuchy R."/>
            <person name="Gladieux P."/>
            <person name="Hiltunen Thoren M."/>
            <person name="Johannesson H."/>
        </authorList>
    </citation>
    <scope>NUCLEOTIDE SEQUENCE</scope>
    <source>
        <strain evidence="1">CBS 990.96</strain>
    </source>
</reference>
<name>A0AAN6YKW6_9PEZI</name>
<protein>
    <submittedName>
        <fullName evidence="1">Uncharacterized protein</fullName>
    </submittedName>
</protein>
<proteinExistence type="predicted"/>
<evidence type="ECO:0000313" key="1">
    <source>
        <dbReference type="EMBL" id="KAK4220979.1"/>
    </source>
</evidence>
<evidence type="ECO:0000313" key="2">
    <source>
        <dbReference type="Proteomes" id="UP001301958"/>
    </source>
</evidence>
<dbReference type="EMBL" id="MU865605">
    <property type="protein sequence ID" value="KAK4220979.1"/>
    <property type="molecule type" value="Genomic_DNA"/>
</dbReference>
<dbReference type="Proteomes" id="UP001301958">
    <property type="component" value="Unassembled WGS sequence"/>
</dbReference>
<sequence>MERPGFRWAPVSLMAAHGASFIGPAITAFEEPALVTEIGLEATYLFLQFPYVIVGVAPDMLHWRVRFQDTVYEMTVIPGWQGPEEYECNMLLLRHSIDHGNEHLCVVVKIKGHINTKADEEYMVSCEYKGVVAIRAFAENDTLESQEPALDGSAGTLKALVT</sequence>
<reference evidence="1" key="2">
    <citation type="submission" date="2023-05" db="EMBL/GenBank/DDBJ databases">
        <authorList>
            <consortium name="Lawrence Berkeley National Laboratory"/>
            <person name="Steindorff A."/>
            <person name="Hensen N."/>
            <person name="Bonometti L."/>
            <person name="Westerberg I."/>
            <person name="Brannstrom I.O."/>
            <person name="Guillou S."/>
            <person name="Cros-Aarteil S."/>
            <person name="Calhoun S."/>
            <person name="Haridas S."/>
            <person name="Kuo A."/>
            <person name="Mondo S."/>
            <person name="Pangilinan J."/>
            <person name="Riley R."/>
            <person name="Labutti K."/>
            <person name="Andreopoulos B."/>
            <person name="Lipzen A."/>
            <person name="Chen C."/>
            <person name="Yanf M."/>
            <person name="Daum C."/>
            <person name="Ng V."/>
            <person name="Clum A."/>
            <person name="Ohm R."/>
            <person name="Martin F."/>
            <person name="Silar P."/>
            <person name="Natvig D."/>
            <person name="Lalanne C."/>
            <person name="Gautier V."/>
            <person name="Ament-Velasquez S.L."/>
            <person name="Kruys A."/>
            <person name="Hutchinson M.I."/>
            <person name="Powell A.J."/>
            <person name="Barry K."/>
            <person name="Miller A.N."/>
            <person name="Grigoriev I.V."/>
            <person name="Debuchy R."/>
            <person name="Gladieux P."/>
            <person name="Thoren M.H."/>
            <person name="Johannesson H."/>
        </authorList>
    </citation>
    <scope>NUCLEOTIDE SEQUENCE</scope>
    <source>
        <strain evidence="1">CBS 990.96</strain>
    </source>
</reference>
<organism evidence="1 2">
    <name type="scientific">Podospora fimiseda</name>
    <dbReference type="NCBI Taxonomy" id="252190"/>
    <lineage>
        <taxon>Eukaryota</taxon>
        <taxon>Fungi</taxon>
        <taxon>Dikarya</taxon>
        <taxon>Ascomycota</taxon>
        <taxon>Pezizomycotina</taxon>
        <taxon>Sordariomycetes</taxon>
        <taxon>Sordariomycetidae</taxon>
        <taxon>Sordariales</taxon>
        <taxon>Podosporaceae</taxon>
        <taxon>Podospora</taxon>
    </lineage>
</organism>
<accession>A0AAN6YKW6</accession>
<dbReference type="AlphaFoldDB" id="A0AAN6YKW6"/>
<keyword evidence="2" id="KW-1185">Reference proteome</keyword>
<gene>
    <name evidence="1" type="ORF">QBC38DRAFT_152541</name>
</gene>